<reference evidence="1 2" key="1">
    <citation type="submission" date="2024-02" db="EMBL/GenBank/DDBJ databases">
        <authorList>
            <person name="Saticioglu I.B."/>
        </authorList>
    </citation>
    <scope>NUCLEOTIDE SEQUENCE [LARGE SCALE GENOMIC DNA]</scope>
    <source>
        <strain evidence="1 2">Mu-80</strain>
    </source>
</reference>
<dbReference type="Gene3D" id="3.40.50.1820">
    <property type="entry name" value="alpha/beta hydrolase"/>
    <property type="match status" value="1"/>
</dbReference>
<organism evidence="1 2">
    <name type="scientific">Microbacterium bandirmense</name>
    <dbReference type="NCBI Taxonomy" id="3122050"/>
    <lineage>
        <taxon>Bacteria</taxon>
        <taxon>Bacillati</taxon>
        <taxon>Actinomycetota</taxon>
        <taxon>Actinomycetes</taxon>
        <taxon>Micrococcales</taxon>
        <taxon>Microbacteriaceae</taxon>
        <taxon>Microbacterium</taxon>
    </lineage>
</organism>
<dbReference type="RefSeq" id="WP_337331330.1">
    <property type="nucleotide sequence ID" value="NZ_JBBDGM010000003.1"/>
</dbReference>
<dbReference type="SUPFAM" id="SSF53474">
    <property type="entry name" value="alpha/beta-Hydrolases"/>
    <property type="match status" value="1"/>
</dbReference>
<accession>A0ABU8L9J5</accession>
<dbReference type="Proteomes" id="UP001371224">
    <property type="component" value="Unassembled WGS sequence"/>
</dbReference>
<sequence length="218" mass="23212">MTLRRLYVHGAGRRGAAAWPHADAADADFVSFPKESSIAEQADALVASFGDRMLIFAHSIGAVPVVLAADRLNIAGLVLVEPALYDIIRGDEAIERHIGIVSDARAQADAGDLRAFWAILRPLMFDGPFDPDTWDDERAVAQHWSTTNLPWGHGVRAGMLAGIPTLVVTGGWNQEYEVIAGKLASEGAQHIVLAGADHRAQDTPGFAAAVAAFERGLG</sequence>
<comment type="caution">
    <text evidence="1">The sequence shown here is derived from an EMBL/GenBank/DDBJ whole genome shotgun (WGS) entry which is preliminary data.</text>
</comment>
<evidence type="ECO:0000313" key="2">
    <source>
        <dbReference type="Proteomes" id="UP001371224"/>
    </source>
</evidence>
<dbReference type="InterPro" id="IPR029058">
    <property type="entry name" value="AB_hydrolase_fold"/>
</dbReference>
<protein>
    <recommendedName>
        <fullName evidence="3">AB hydrolase-1 domain-containing protein</fullName>
    </recommendedName>
</protein>
<keyword evidence="2" id="KW-1185">Reference proteome</keyword>
<evidence type="ECO:0008006" key="3">
    <source>
        <dbReference type="Google" id="ProtNLM"/>
    </source>
</evidence>
<name>A0ABU8L9J5_9MICO</name>
<gene>
    <name evidence="1" type="ORF">WDU99_04960</name>
</gene>
<proteinExistence type="predicted"/>
<dbReference type="EMBL" id="JBBDGM010000003">
    <property type="protein sequence ID" value="MEJ1087661.1"/>
    <property type="molecule type" value="Genomic_DNA"/>
</dbReference>
<evidence type="ECO:0000313" key="1">
    <source>
        <dbReference type="EMBL" id="MEJ1087661.1"/>
    </source>
</evidence>